<reference evidence="1" key="1">
    <citation type="submission" date="2021-05" db="EMBL/GenBank/DDBJ databases">
        <authorList>
            <person name="Alioto T."/>
            <person name="Alioto T."/>
            <person name="Gomez Garrido J."/>
        </authorList>
    </citation>
    <scope>NUCLEOTIDE SEQUENCE</scope>
</reference>
<dbReference type="EMBL" id="HBUE01049857">
    <property type="protein sequence ID" value="CAG6463929.1"/>
    <property type="molecule type" value="Transcribed_RNA"/>
</dbReference>
<sequence>MRRRRRIEVPPSPCVGEDVCTFQLDAFHRLSQLLAGGLKVSAVVGKDFQRCTSPADESSDRHHTGRATQAVGNFHMDCSSHQARKQANPSLFGPSSNRHNNWAKIVNTYVTERTQLRCETLHR</sequence>
<name>A0A8D8AUI0_CULPI</name>
<organism evidence="1">
    <name type="scientific">Culex pipiens</name>
    <name type="common">House mosquito</name>
    <dbReference type="NCBI Taxonomy" id="7175"/>
    <lineage>
        <taxon>Eukaryota</taxon>
        <taxon>Metazoa</taxon>
        <taxon>Ecdysozoa</taxon>
        <taxon>Arthropoda</taxon>
        <taxon>Hexapoda</taxon>
        <taxon>Insecta</taxon>
        <taxon>Pterygota</taxon>
        <taxon>Neoptera</taxon>
        <taxon>Endopterygota</taxon>
        <taxon>Diptera</taxon>
        <taxon>Nematocera</taxon>
        <taxon>Culicoidea</taxon>
        <taxon>Culicidae</taxon>
        <taxon>Culicinae</taxon>
        <taxon>Culicini</taxon>
        <taxon>Culex</taxon>
        <taxon>Culex</taxon>
    </lineage>
</organism>
<proteinExistence type="predicted"/>
<accession>A0A8D8AUI0</accession>
<protein>
    <submittedName>
        <fullName evidence="1">(northern house mosquito) hypothetical protein</fullName>
    </submittedName>
</protein>
<evidence type="ECO:0000313" key="1">
    <source>
        <dbReference type="EMBL" id="CAG6463929.1"/>
    </source>
</evidence>
<dbReference type="AlphaFoldDB" id="A0A8D8AUI0"/>